<protein>
    <submittedName>
        <fullName evidence="2">Uncharacterized protein</fullName>
    </submittedName>
</protein>
<organism evidence="2 3">
    <name type="scientific">Burkholderia stabilis</name>
    <dbReference type="NCBI Taxonomy" id="95485"/>
    <lineage>
        <taxon>Bacteria</taxon>
        <taxon>Pseudomonadati</taxon>
        <taxon>Pseudomonadota</taxon>
        <taxon>Betaproteobacteria</taxon>
        <taxon>Burkholderiales</taxon>
        <taxon>Burkholderiaceae</taxon>
        <taxon>Burkholderia</taxon>
        <taxon>Burkholderia cepacia complex</taxon>
    </lineage>
</organism>
<name>A0A4Q2A4T9_9BURK</name>
<reference evidence="2 3" key="1">
    <citation type="submission" date="2018-08" db="EMBL/GenBank/DDBJ databases">
        <title>Mountain-cultivated ginseng endophyte, Burkholderia stabilis and its activity against ginseng root rot disease.</title>
        <authorList>
            <person name="Tapan Kumar M."/>
            <person name="Bae H."/>
            <person name="Shanmugam G."/>
            <person name="Jeon J."/>
        </authorList>
    </citation>
    <scope>NUCLEOTIDE SEQUENCE [LARGE SCALE GENOMIC DNA]</scope>
    <source>
        <strain evidence="2 3">EB159</strain>
    </source>
</reference>
<feature type="region of interest" description="Disordered" evidence="1">
    <location>
        <begin position="82"/>
        <end position="105"/>
    </location>
</feature>
<gene>
    <name evidence="2" type="ORF">D1006_40640</name>
</gene>
<dbReference type="Proteomes" id="UP000289650">
    <property type="component" value="Unassembled WGS sequence"/>
</dbReference>
<evidence type="ECO:0000313" key="3">
    <source>
        <dbReference type="Proteomes" id="UP000289650"/>
    </source>
</evidence>
<dbReference type="AlphaFoldDB" id="A0A4Q2A4T9"/>
<evidence type="ECO:0000313" key="2">
    <source>
        <dbReference type="EMBL" id="RXV64117.1"/>
    </source>
</evidence>
<dbReference type="RefSeq" id="WP_129518705.1">
    <property type="nucleotide sequence ID" value="NZ_QWEX01000005.1"/>
</dbReference>
<proteinExistence type="predicted"/>
<evidence type="ECO:0000256" key="1">
    <source>
        <dbReference type="SAM" id="MobiDB-lite"/>
    </source>
</evidence>
<comment type="caution">
    <text evidence="2">The sequence shown here is derived from an EMBL/GenBank/DDBJ whole genome shotgun (WGS) entry which is preliminary data.</text>
</comment>
<accession>A0A4Q2A4T9</accession>
<dbReference type="OrthoDB" id="9034844at2"/>
<sequence length="160" mass="16859">MNTQTDAIANADAQLSRAGLYTHSGVLNELRSVLEAVKAGVPETVGYGEIGQPAFAHGWNAALEHVYGQLAAARALLREVDGTEHASGEASTDVGAERPRGARDVSAAASGEALYTRLRSALPTDYSGSWDVLAPGYRAAFEAAVSDENTERHGDQKPHE</sequence>
<dbReference type="EMBL" id="QWEX01000005">
    <property type="protein sequence ID" value="RXV64117.1"/>
    <property type="molecule type" value="Genomic_DNA"/>
</dbReference>